<name>A0A8H6SCQ1_9AGAR</name>
<dbReference type="Pfam" id="PF10342">
    <property type="entry name" value="Kre9_KNH"/>
    <property type="match status" value="1"/>
</dbReference>
<evidence type="ECO:0000256" key="2">
    <source>
        <dbReference type="SAM" id="MobiDB-lite"/>
    </source>
</evidence>
<comment type="caution">
    <text evidence="5">The sequence shown here is derived from an EMBL/GenBank/DDBJ whole genome shotgun (WGS) entry which is preliminary data.</text>
</comment>
<feature type="chain" id="PRO_5034338904" description="Yeast cell wall synthesis Kre9/Knh1-like N-terminal domain-containing protein" evidence="3">
    <location>
        <begin position="20"/>
        <end position="229"/>
    </location>
</feature>
<sequence length="229" mass="22899">MFSVSSAVVALALAKVSFAALSFTAPTATIGFTGGQDATITWVDDNTQPPLSAYGPMKASIYAGNSQQQTSLQTIAESIDVTTLSLKFKPDASIGPNSNQYFIRFEALTTKDPNNAAIPLLAFSHQFALSSMTGVFNAAVQAQIDGQSTAPIGGAQQTSAPASVSKPASATSSPAKASAPVSGSPSKSSRSAAPSGSSAALPLVASSNGKLWVGIVTGVAGAVMGAALL</sequence>
<organism evidence="5 6">
    <name type="scientific">Mycena indigotica</name>
    <dbReference type="NCBI Taxonomy" id="2126181"/>
    <lineage>
        <taxon>Eukaryota</taxon>
        <taxon>Fungi</taxon>
        <taxon>Dikarya</taxon>
        <taxon>Basidiomycota</taxon>
        <taxon>Agaricomycotina</taxon>
        <taxon>Agaricomycetes</taxon>
        <taxon>Agaricomycetidae</taxon>
        <taxon>Agaricales</taxon>
        <taxon>Marasmiineae</taxon>
        <taxon>Mycenaceae</taxon>
        <taxon>Mycena</taxon>
    </lineage>
</organism>
<keyword evidence="6" id="KW-1185">Reference proteome</keyword>
<dbReference type="InterPro" id="IPR018466">
    <property type="entry name" value="Kre9/Knh1-like_N"/>
</dbReference>
<evidence type="ECO:0000256" key="3">
    <source>
        <dbReference type="SAM" id="SignalP"/>
    </source>
</evidence>
<evidence type="ECO:0000256" key="1">
    <source>
        <dbReference type="ARBA" id="ARBA00022729"/>
    </source>
</evidence>
<gene>
    <name evidence="5" type="ORF">MIND_00945400</name>
</gene>
<dbReference type="EMBL" id="JACAZF010000008">
    <property type="protein sequence ID" value="KAF7297125.1"/>
    <property type="molecule type" value="Genomic_DNA"/>
</dbReference>
<evidence type="ECO:0000313" key="6">
    <source>
        <dbReference type="Proteomes" id="UP000636479"/>
    </source>
</evidence>
<dbReference type="Proteomes" id="UP000636479">
    <property type="component" value="Unassembled WGS sequence"/>
</dbReference>
<dbReference type="GeneID" id="59348588"/>
<dbReference type="RefSeq" id="XP_037217484.1">
    <property type="nucleotide sequence ID" value="XM_037366072.1"/>
</dbReference>
<proteinExistence type="predicted"/>
<dbReference type="OrthoDB" id="2432613at2759"/>
<evidence type="ECO:0000313" key="5">
    <source>
        <dbReference type="EMBL" id="KAF7297125.1"/>
    </source>
</evidence>
<feature type="compositionally biased region" description="Low complexity" evidence="2">
    <location>
        <begin position="158"/>
        <end position="194"/>
    </location>
</feature>
<evidence type="ECO:0000259" key="4">
    <source>
        <dbReference type="Pfam" id="PF10342"/>
    </source>
</evidence>
<dbReference type="GO" id="GO:0042546">
    <property type="term" value="P:cell wall biogenesis"/>
    <property type="evidence" value="ECO:0007669"/>
    <property type="project" value="InterPro"/>
</dbReference>
<keyword evidence="1 3" id="KW-0732">Signal</keyword>
<feature type="signal peptide" evidence="3">
    <location>
        <begin position="1"/>
        <end position="19"/>
    </location>
</feature>
<accession>A0A8H6SCQ1</accession>
<dbReference type="InterPro" id="IPR045328">
    <property type="entry name" value="Kre9/Knh1"/>
</dbReference>
<dbReference type="GO" id="GO:0006078">
    <property type="term" value="P:(1-&gt;6)-beta-D-glucan biosynthetic process"/>
    <property type="evidence" value="ECO:0007669"/>
    <property type="project" value="InterPro"/>
</dbReference>
<dbReference type="PANTHER" id="PTHR28154:SF1">
    <property type="entry name" value="CELL WALL SYNTHESIS PROTEIN KNH1-RELATED"/>
    <property type="match status" value="1"/>
</dbReference>
<reference evidence="5" key="1">
    <citation type="submission" date="2020-05" db="EMBL/GenBank/DDBJ databases">
        <title>Mycena genomes resolve the evolution of fungal bioluminescence.</title>
        <authorList>
            <person name="Tsai I.J."/>
        </authorList>
    </citation>
    <scope>NUCLEOTIDE SEQUENCE</scope>
    <source>
        <strain evidence="5">171206Taipei</strain>
    </source>
</reference>
<feature type="region of interest" description="Disordered" evidence="2">
    <location>
        <begin position="151"/>
        <end position="194"/>
    </location>
</feature>
<dbReference type="PANTHER" id="PTHR28154">
    <property type="entry name" value="CELL WALL SYNTHESIS PROTEIN KNH1-RELATED"/>
    <property type="match status" value="1"/>
</dbReference>
<protein>
    <recommendedName>
        <fullName evidence="4">Yeast cell wall synthesis Kre9/Knh1-like N-terminal domain-containing protein</fullName>
    </recommendedName>
</protein>
<feature type="domain" description="Yeast cell wall synthesis Kre9/Knh1-like N-terminal" evidence="4">
    <location>
        <begin position="26"/>
        <end position="127"/>
    </location>
</feature>
<dbReference type="AlphaFoldDB" id="A0A8H6SCQ1"/>